<proteinExistence type="predicted"/>
<accession>A0A914WAU0</accession>
<reference evidence="2" key="1">
    <citation type="submission" date="2022-11" db="UniProtKB">
        <authorList>
            <consortium name="WormBaseParasite"/>
        </authorList>
    </citation>
    <scope>IDENTIFICATION</scope>
</reference>
<evidence type="ECO:0000313" key="1">
    <source>
        <dbReference type="Proteomes" id="UP000887566"/>
    </source>
</evidence>
<dbReference type="WBParaSite" id="PSAMB.scaffold3491size18062.g21623.t1">
    <property type="protein sequence ID" value="PSAMB.scaffold3491size18062.g21623.t1"/>
    <property type="gene ID" value="PSAMB.scaffold3491size18062.g21623"/>
</dbReference>
<keyword evidence="1" id="KW-1185">Reference proteome</keyword>
<dbReference type="AlphaFoldDB" id="A0A914WAU0"/>
<protein>
    <submittedName>
        <fullName evidence="2">E3 ubiquitin-protein ligase</fullName>
    </submittedName>
</protein>
<name>A0A914WAU0_9BILA</name>
<organism evidence="1 2">
    <name type="scientific">Plectus sambesii</name>
    <dbReference type="NCBI Taxonomy" id="2011161"/>
    <lineage>
        <taxon>Eukaryota</taxon>
        <taxon>Metazoa</taxon>
        <taxon>Ecdysozoa</taxon>
        <taxon>Nematoda</taxon>
        <taxon>Chromadorea</taxon>
        <taxon>Plectida</taxon>
        <taxon>Plectina</taxon>
        <taxon>Plectoidea</taxon>
        <taxon>Plectidae</taxon>
        <taxon>Plectus</taxon>
    </lineage>
</organism>
<dbReference type="Proteomes" id="UP000887566">
    <property type="component" value="Unplaced"/>
</dbReference>
<sequence length="92" mass="10806">MGYAFSEAREPQERFYVSEREWKKNKKEEDGRNALLSGERRDRMDGVDPDTLLEWLQTGVGDERDIQLMALEQLCMLLLMSDNIDRCFESCP</sequence>
<evidence type="ECO:0000313" key="2">
    <source>
        <dbReference type="WBParaSite" id="PSAMB.scaffold3491size18062.g21623.t1"/>
    </source>
</evidence>